<dbReference type="AlphaFoldDB" id="A0A915HP72"/>
<dbReference type="OMA" id="VECIRVC"/>
<dbReference type="SUPFAM" id="SSF47986">
    <property type="entry name" value="DEATH domain"/>
    <property type="match status" value="1"/>
</dbReference>
<reference evidence="2" key="1">
    <citation type="submission" date="2022-11" db="UniProtKB">
        <authorList>
            <consortium name="WormBaseParasite"/>
        </authorList>
    </citation>
    <scope>IDENTIFICATION</scope>
</reference>
<organism evidence="1 2">
    <name type="scientific">Romanomermis culicivorax</name>
    <name type="common">Nematode worm</name>
    <dbReference type="NCBI Taxonomy" id="13658"/>
    <lineage>
        <taxon>Eukaryota</taxon>
        <taxon>Metazoa</taxon>
        <taxon>Ecdysozoa</taxon>
        <taxon>Nematoda</taxon>
        <taxon>Enoplea</taxon>
        <taxon>Dorylaimia</taxon>
        <taxon>Mermithida</taxon>
        <taxon>Mermithoidea</taxon>
        <taxon>Mermithidae</taxon>
        <taxon>Romanomermis</taxon>
    </lineage>
</organism>
<accession>A0A915HP72</accession>
<keyword evidence="1" id="KW-1185">Reference proteome</keyword>
<name>A0A915HP72_ROMCU</name>
<sequence>ELSSLDFLARLRLGKILDKEEKWVKFTEILLSETGQASQVVECIRVCSISEAGGGSGSPTSFLLDQLEQWPQIKISTMIRVLNEMQLQEAVDLLQH</sequence>
<dbReference type="InterPro" id="IPR011029">
    <property type="entry name" value="DEATH-like_dom_sf"/>
</dbReference>
<dbReference type="Proteomes" id="UP000887565">
    <property type="component" value="Unplaced"/>
</dbReference>
<evidence type="ECO:0000313" key="2">
    <source>
        <dbReference type="WBParaSite" id="nRc.2.0.1.t03748-RA"/>
    </source>
</evidence>
<evidence type="ECO:0000313" key="1">
    <source>
        <dbReference type="Proteomes" id="UP000887565"/>
    </source>
</evidence>
<dbReference type="WBParaSite" id="nRc.2.0.1.t03748-RA">
    <property type="protein sequence ID" value="nRc.2.0.1.t03748-RA"/>
    <property type="gene ID" value="nRc.2.0.1.g03748"/>
</dbReference>
<proteinExistence type="predicted"/>
<protein>
    <submittedName>
        <fullName evidence="2">Pentatricopeptide repeat-containing protein</fullName>
    </submittedName>
</protein>
<dbReference type="Gene3D" id="1.10.533.10">
    <property type="entry name" value="Death Domain, Fas"/>
    <property type="match status" value="1"/>
</dbReference>